<proteinExistence type="inferred from homology"/>
<dbReference type="FunFam" id="1.10.287.950:FF:000001">
    <property type="entry name" value="Methyl-accepting chemotaxis sensory transducer"/>
    <property type="match status" value="1"/>
</dbReference>
<accession>A0A3G2E9N7</accession>
<keyword evidence="3" id="KW-0807">Transducer</keyword>
<keyword evidence="7" id="KW-1185">Reference proteome</keyword>
<dbReference type="PROSITE" id="PS50111">
    <property type="entry name" value="CHEMOTAXIS_TRANSDUC_2"/>
    <property type="match status" value="1"/>
</dbReference>
<dbReference type="Gene3D" id="1.10.287.950">
    <property type="entry name" value="Methyl-accepting chemotaxis protein"/>
    <property type="match status" value="1"/>
</dbReference>
<dbReference type="CDD" id="cd19411">
    <property type="entry name" value="MCP2201-like_sensor"/>
    <property type="match status" value="1"/>
</dbReference>
<dbReference type="SMART" id="SM00283">
    <property type="entry name" value="MA"/>
    <property type="match status" value="1"/>
</dbReference>
<name>A0A3G2E9N7_9BURK</name>
<dbReference type="Pfam" id="PF12729">
    <property type="entry name" value="4HB_MCP_1"/>
    <property type="match status" value="1"/>
</dbReference>
<dbReference type="CDD" id="cd11386">
    <property type="entry name" value="MCP_signal"/>
    <property type="match status" value="1"/>
</dbReference>
<evidence type="ECO:0000259" key="4">
    <source>
        <dbReference type="PROSITE" id="PS50111"/>
    </source>
</evidence>
<dbReference type="GO" id="GO:0007165">
    <property type="term" value="P:signal transduction"/>
    <property type="evidence" value="ECO:0007669"/>
    <property type="project" value="UniProtKB-KW"/>
</dbReference>
<dbReference type="EMBL" id="CP033019">
    <property type="protein sequence ID" value="AYM77068.1"/>
    <property type="molecule type" value="Genomic_DNA"/>
</dbReference>
<dbReference type="GO" id="GO:0005886">
    <property type="term" value="C:plasma membrane"/>
    <property type="evidence" value="ECO:0007669"/>
    <property type="project" value="TreeGrafter"/>
</dbReference>
<organism evidence="6 7">
    <name type="scientific">Janthinobacterium agaricidamnosum</name>
    <dbReference type="NCBI Taxonomy" id="55508"/>
    <lineage>
        <taxon>Bacteria</taxon>
        <taxon>Pseudomonadati</taxon>
        <taxon>Pseudomonadota</taxon>
        <taxon>Betaproteobacteria</taxon>
        <taxon>Burkholderiales</taxon>
        <taxon>Oxalobacteraceae</taxon>
        <taxon>Janthinobacterium</taxon>
    </lineage>
</organism>
<reference evidence="6 7" key="1">
    <citation type="submission" date="2018-10" db="EMBL/GenBank/DDBJ databases">
        <title>Effects of UV and annual dynamics of microbial communities in freshwater RAS systems.</title>
        <authorList>
            <person name="Bekkelund A.K."/>
            <person name="Hansen B.R."/>
            <person name="Stokken H."/>
            <person name="Eriksen B.F."/>
            <person name="Kashulin N.A."/>
        </authorList>
    </citation>
    <scope>NUCLEOTIDE SEQUENCE [LARGE SCALE GENOMIC DNA]</scope>
    <source>
        <strain evidence="6 7">BHSEK</strain>
    </source>
</reference>
<comment type="similarity">
    <text evidence="2">Belongs to the methyl-accepting chemotaxis (MCP) protein family.</text>
</comment>
<evidence type="ECO:0000313" key="6">
    <source>
        <dbReference type="EMBL" id="AYM77068.1"/>
    </source>
</evidence>
<evidence type="ECO:0000256" key="3">
    <source>
        <dbReference type="PROSITE-ProRule" id="PRU00284"/>
    </source>
</evidence>
<evidence type="ECO:0000256" key="1">
    <source>
        <dbReference type="ARBA" id="ARBA00004370"/>
    </source>
</evidence>
<dbReference type="GO" id="GO:0004888">
    <property type="term" value="F:transmembrane signaling receptor activity"/>
    <property type="evidence" value="ECO:0007669"/>
    <property type="project" value="InterPro"/>
</dbReference>
<dbReference type="InterPro" id="IPR004090">
    <property type="entry name" value="Chemotax_Me-accpt_rcpt"/>
</dbReference>
<evidence type="ECO:0000256" key="2">
    <source>
        <dbReference type="ARBA" id="ARBA00029447"/>
    </source>
</evidence>
<feature type="domain" description="Methyl-accepting transducer" evidence="4">
    <location>
        <begin position="271"/>
        <end position="500"/>
    </location>
</feature>
<dbReference type="InterPro" id="IPR004089">
    <property type="entry name" value="MCPsignal_dom"/>
</dbReference>
<dbReference type="InterPro" id="IPR047347">
    <property type="entry name" value="YvaQ-like_sensor"/>
</dbReference>
<dbReference type="InterPro" id="IPR003660">
    <property type="entry name" value="HAMP_dom"/>
</dbReference>
<dbReference type="InterPro" id="IPR051310">
    <property type="entry name" value="MCP_chemotaxis"/>
</dbReference>
<dbReference type="Pfam" id="PF00015">
    <property type="entry name" value="MCPsignal"/>
    <property type="match status" value="1"/>
</dbReference>
<dbReference type="PRINTS" id="PR00260">
    <property type="entry name" value="CHEMTRNSDUCR"/>
</dbReference>
<dbReference type="AlphaFoldDB" id="A0A3G2E9N7"/>
<evidence type="ECO:0000313" key="7">
    <source>
        <dbReference type="Proteomes" id="UP000279594"/>
    </source>
</evidence>
<feature type="domain" description="HAMP" evidence="5">
    <location>
        <begin position="214"/>
        <end position="266"/>
    </location>
</feature>
<dbReference type="PANTHER" id="PTHR43531:SF5">
    <property type="entry name" value="METHYL-ACCEPTING CHEMOTAXIS PROTEIN III"/>
    <property type="match status" value="1"/>
</dbReference>
<dbReference type="SMART" id="SM00304">
    <property type="entry name" value="HAMP"/>
    <property type="match status" value="1"/>
</dbReference>
<protein>
    <submittedName>
        <fullName evidence="6">HAMP domain-containing protein</fullName>
    </submittedName>
</protein>
<dbReference type="PROSITE" id="PS50885">
    <property type="entry name" value="HAMP"/>
    <property type="match status" value="1"/>
</dbReference>
<dbReference type="Proteomes" id="UP000279594">
    <property type="component" value="Chromosome"/>
</dbReference>
<evidence type="ECO:0000259" key="5">
    <source>
        <dbReference type="PROSITE" id="PS50885"/>
    </source>
</evidence>
<gene>
    <name evidence="6" type="ORF">D9M09_15615</name>
</gene>
<comment type="subcellular location">
    <subcellularLocation>
        <location evidence="1">Membrane</location>
    </subcellularLocation>
</comment>
<dbReference type="PANTHER" id="PTHR43531">
    <property type="entry name" value="PROTEIN ICFG"/>
    <property type="match status" value="1"/>
</dbReference>
<dbReference type="SUPFAM" id="SSF58104">
    <property type="entry name" value="Methyl-accepting chemotaxis protein (MCP) signaling domain"/>
    <property type="match status" value="1"/>
</dbReference>
<dbReference type="Pfam" id="PF00672">
    <property type="entry name" value="HAMP"/>
    <property type="match status" value="1"/>
</dbReference>
<dbReference type="GO" id="GO:0006935">
    <property type="term" value="P:chemotaxis"/>
    <property type="evidence" value="ECO:0007669"/>
    <property type="project" value="InterPro"/>
</dbReference>
<dbReference type="InterPro" id="IPR024478">
    <property type="entry name" value="HlyB_4HB_MCP"/>
</dbReference>
<sequence>MRIMMANMKIGTRLRCSFALLTLLLLATAALGMLHLSSLELRMRDVIDDKYPKTVLANDIIKNVNIIARSSRNLLLMTEPQQLALERASIARAGADTEQRLAQLERIVLSEQGRALMAAVTQARATFNEGRDKVLALLEADARDEAAELLLGTVRNDQLRYMAALESLITHQHDRMEEAGAQVHAEYLSARTMMLALSALAIGFSLVTAWLVTRSIVHPLRHALTVAQTVAAGDLTSTFGRHGGDETGKLLDALCIMNGNLLEIVQRVRSGTDTIATASSQIAAGNSDLSSRTEEQASSLEQTASAMEELSSTVQQNADNARHASILAVEAANIAGAGGQAVGQVIHTMDAISASSAQIADIIGVIDMLAFQTNILALNAAVEAARAGEQGRGFAVVATEVRSLAQRSAAAARDIRALIANSTQQVDAGAALVAQAGATMQEVVAAVGRVSQMVADITAASAEQSTGIGQVSQAVVQMDEVTQQNAALVEEAAAASQSLEGEAANLLQVVSVFRLQQGPAHALPRLLA</sequence>